<proteinExistence type="predicted"/>
<accession>A0AAE1SHX5</accession>
<dbReference type="AlphaFoldDB" id="A0AAE1SHX5"/>
<evidence type="ECO:0000313" key="2">
    <source>
        <dbReference type="Proteomes" id="UP001291623"/>
    </source>
</evidence>
<evidence type="ECO:0000313" key="1">
    <source>
        <dbReference type="EMBL" id="KAK4370290.1"/>
    </source>
</evidence>
<dbReference type="EMBL" id="JAVYJV010000005">
    <property type="protein sequence ID" value="KAK4370290.1"/>
    <property type="molecule type" value="Genomic_DNA"/>
</dbReference>
<organism evidence="1 2">
    <name type="scientific">Anisodus tanguticus</name>
    <dbReference type="NCBI Taxonomy" id="243964"/>
    <lineage>
        <taxon>Eukaryota</taxon>
        <taxon>Viridiplantae</taxon>
        <taxon>Streptophyta</taxon>
        <taxon>Embryophyta</taxon>
        <taxon>Tracheophyta</taxon>
        <taxon>Spermatophyta</taxon>
        <taxon>Magnoliopsida</taxon>
        <taxon>eudicotyledons</taxon>
        <taxon>Gunneridae</taxon>
        <taxon>Pentapetalae</taxon>
        <taxon>asterids</taxon>
        <taxon>lamiids</taxon>
        <taxon>Solanales</taxon>
        <taxon>Solanaceae</taxon>
        <taxon>Solanoideae</taxon>
        <taxon>Hyoscyameae</taxon>
        <taxon>Anisodus</taxon>
    </lineage>
</organism>
<gene>
    <name evidence="1" type="ORF">RND71_009765</name>
</gene>
<keyword evidence="2" id="KW-1185">Reference proteome</keyword>
<dbReference type="Proteomes" id="UP001291623">
    <property type="component" value="Unassembled WGS sequence"/>
</dbReference>
<protein>
    <submittedName>
        <fullName evidence="1">Uncharacterized protein</fullName>
    </submittedName>
</protein>
<name>A0AAE1SHX5_9SOLA</name>
<reference evidence="1" key="1">
    <citation type="submission" date="2023-12" db="EMBL/GenBank/DDBJ databases">
        <title>Genome assembly of Anisodus tanguticus.</title>
        <authorList>
            <person name="Wang Y.-J."/>
        </authorList>
    </citation>
    <scope>NUCLEOTIDE SEQUENCE</scope>
    <source>
        <strain evidence="1">KB-2021</strain>
        <tissue evidence="1">Leaf</tissue>
    </source>
</reference>
<comment type="caution">
    <text evidence="1">The sequence shown here is derived from an EMBL/GenBank/DDBJ whole genome shotgun (WGS) entry which is preliminary data.</text>
</comment>
<sequence length="107" mass="12343">MSENSQLITIRKDTRTCRMIADSRTRYRSPECTHGKYDPERRPHYLRVEARSENGLTGGYDNGYGNTMKMGTTTMKHVEITPPIMVEPRVVIIIDYGSSHREIIQEP</sequence>